<dbReference type="RefSeq" id="XP_026230255.1">
    <property type="nucleotide sequence ID" value="XM_026374470.1"/>
</dbReference>
<accession>A0A7N6A1N7</accession>
<keyword evidence="3" id="KW-0342">GTP-binding</keyword>
<reference evidence="6" key="1">
    <citation type="submission" date="2021-04" db="EMBL/GenBank/DDBJ databases">
        <authorList>
            <consortium name="Wellcome Sanger Institute Data Sharing"/>
        </authorList>
    </citation>
    <scope>NUCLEOTIDE SEQUENCE [LARGE SCALE GENOMIC DNA]</scope>
</reference>
<dbReference type="InParanoid" id="A0A7N6A1N7"/>
<dbReference type="GeneID" id="113171783"/>
<name>A0A7N6A1N7_ANATE</name>
<evidence type="ECO:0000313" key="6">
    <source>
        <dbReference type="Ensembl" id="ENSATEP00000039670.1"/>
    </source>
</evidence>
<dbReference type="AlphaFoldDB" id="A0A7N6A1N7"/>
<dbReference type="GeneTree" id="ENSGT00940000162556"/>
<dbReference type="Ensembl" id="ENSATET00000040377.2">
    <property type="protein sequence ID" value="ENSATEP00000039670.1"/>
    <property type="gene ID" value="ENSATEG00000025289.2"/>
</dbReference>
<evidence type="ECO:0000256" key="2">
    <source>
        <dbReference type="ARBA" id="ARBA00022741"/>
    </source>
</evidence>
<dbReference type="Pfam" id="PF04548">
    <property type="entry name" value="AIG1"/>
    <property type="match status" value="1"/>
</dbReference>
<dbReference type="SUPFAM" id="SSF52540">
    <property type="entry name" value="P-loop containing nucleoside triphosphate hydrolases"/>
    <property type="match status" value="1"/>
</dbReference>
<dbReference type="OrthoDB" id="8954335at2759"/>
<feature type="domain" description="AIG1-type G" evidence="5">
    <location>
        <begin position="12"/>
        <end position="250"/>
    </location>
</feature>
<dbReference type="InterPro" id="IPR045058">
    <property type="entry name" value="GIMA/IAN/Toc"/>
</dbReference>
<dbReference type="Gene3D" id="3.40.50.300">
    <property type="entry name" value="P-loop containing nucleotide triphosphate hydrolases"/>
    <property type="match status" value="1"/>
</dbReference>
<evidence type="ECO:0000256" key="1">
    <source>
        <dbReference type="ARBA" id="ARBA00008535"/>
    </source>
</evidence>
<reference evidence="6" key="3">
    <citation type="submission" date="2025-09" db="UniProtKB">
        <authorList>
            <consortium name="Ensembl"/>
        </authorList>
    </citation>
    <scope>IDENTIFICATION</scope>
</reference>
<dbReference type="RefSeq" id="XP_026230254.1">
    <property type="nucleotide sequence ID" value="XM_026374469.1"/>
</dbReference>
<organism evidence="6 7">
    <name type="scientific">Anabas testudineus</name>
    <name type="common">Climbing perch</name>
    <name type="synonym">Anthias testudineus</name>
    <dbReference type="NCBI Taxonomy" id="64144"/>
    <lineage>
        <taxon>Eukaryota</taxon>
        <taxon>Metazoa</taxon>
        <taxon>Chordata</taxon>
        <taxon>Craniata</taxon>
        <taxon>Vertebrata</taxon>
        <taxon>Euteleostomi</taxon>
        <taxon>Actinopterygii</taxon>
        <taxon>Neopterygii</taxon>
        <taxon>Teleostei</taxon>
        <taxon>Neoteleostei</taxon>
        <taxon>Acanthomorphata</taxon>
        <taxon>Anabantaria</taxon>
        <taxon>Anabantiformes</taxon>
        <taxon>Anabantoidei</taxon>
        <taxon>Anabantidae</taxon>
        <taxon>Anabas</taxon>
    </lineage>
</organism>
<dbReference type="PROSITE" id="PS51720">
    <property type="entry name" value="G_AIG1"/>
    <property type="match status" value="1"/>
</dbReference>
<proteinExistence type="inferred from homology"/>
<reference evidence="6" key="2">
    <citation type="submission" date="2025-08" db="UniProtKB">
        <authorList>
            <consortium name="Ensembl"/>
        </authorList>
    </citation>
    <scope>IDENTIFICATION</scope>
</reference>
<dbReference type="InterPro" id="IPR006703">
    <property type="entry name" value="G_AIG1"/>
</dbReference>
<dbReference type="PANTHER" id="PTHR10903">
    <property type="entry name" value="GTPASE, IMAP FAMILY MEMBER-RELATED"/>
    <property type="match status" value="1"/>
</dbReference>
<dbReference type="Proteomes" id="UP000265040">
    <property type="component" value="Chromosome 17"/>
</dbReference>
<evidence type="ECO:0000256" key="3">
    <source>
        <dbReference type="ARBA" id="ARBA00023134"/>
    </source>
</evidence>
<evidence type="ECO:0000259" key="5">
    <source>
        <dbReference type="PROSITE" id="PS51720"/>
    </source>
</evidence>
<dbReference type="PANTHER" id="PTHR10903:SF107">
    <property type="entry name" value="GTPASE IMAP FAMILY MEMBER 4-LIKE-RELATED"/>
    <property type="match status" value="1"/>
</dbReference>
<sequence>MGSWNGPGNVASKGLKILLVGPKRTGKSSTGNTLLGRGLVFDIRGGGTSTAASSVTAGRYVTVVDARGWGSSEEFVPQEEKLEVLGALDLCGPEGPHVVLLVIPVLDFTEQERRAIERRMELFTSAVWRHTMVLFTFGDWLRGRGHSIQEHIQSGGPALHWLMNKCRYRHHVFDNKQENRKQENGGRKKRESTWWRKGDKKAGKENGGHEADGRKEGEQEQVRDLLSKVEDMLQENGGWHFSLHMYQRVEEEWNHREQQLRARLEAERELWKVGRVRRKPKPEGTKTSAKKNRKFAWGGRKASVWIGR</sequence>
<evidence type="ECO:0000313" key="7">
    <source>
        <dbReference type="Proteomes" id="UP000265040"/>
    </source>
</evidence>
<comment type="similarity">
    <text evidence="1">Belongs to the TRAFAC class TrmE-Era-EngA-EngB-Septin-like GTPase superfamily. AIG1/Toc34/Toc159-like paraseptin GTPase family. IAN subfamily.</text>
</comment>
<dbReference type="InterPro" id="IPR027417">
    <property type="entry name" value="P-loop_NTPase"/>
</dbReference>
<feature type="region of interest" description="Disordered" evidence="4">
    <location>
        <begin position="275"/>
        <end position="308"/>
    </location>
</feature>
<dbReference type="OMA" id="NNCINDW"/>
<protein>
    <recommendedName>
        <fullName evidence="5">AIG1-type G domain-containing protein</fullName>
    </recommendedName>
</protein>
<keyword evidence="7" id="KW-1185">Reference proteome</keyword>
<keyword evidence="2" id="KW-0547">Nucleotide-binding</keyword>
<evidence type="ECO:0000256" key="4">
    <source>
        <dbReference type="SAM" id="MobiDB-lite"/>
    </source>
</evidence>
<dbReference type="GO" id="GO:0005525">
    <property type="term" value="F:GTP binding"/>
    <property type="evidence" value="ECO:0007669"/>
    <property type="project" value="UniProtKB-KW"/>
</dbReference>
<feature type="region of interest" description="Disordered" evidence="4">
    <location>
        <begin position="173"/>
        <end position="221"/>
    </location>
</feature>